<dbReference type="Pfam" id="PF03060">
    <property type="entry name" value="NMO"/>
    <property type="match status" value="1"/>
</dbReference>
<dbReference type="STRING" id="1262585.BJI46_12045"/>
<protein>
    <recommendedName>
        <fullName evidence="11">Nitronate monooxygenase</fullName>
    </recommendedName>
    <alternativeName>
        <fullName evidence="9">Propionate 3-nitronate monooxygenase</fullName>
    </alternativeName>
</protein>
<reference evidence="12 13" key="1">
    <citation type="submission" date="2016-09" db="EMBL/GenBank/DDBJ databases">
        <authorList>
            <person name="Capua I."/>
            <person name="De Benedictis P."/>
            <person name="Joannis T."/>
            <person name="Lombin L.H."/>
            <person name="Cattoli G."/>
        </authorList>
    </citation>
    <scope>NUCLEOTIDE SEQUENCE [LARGE SCALE GENOMIC DNA]</scope>
    <source>
        <strain evidence="12 13">ANC 4671</strain>
    </source>
</reference>
<dbReference type="AlphaFoldDB" id="A0A1E7RB02"/>
<dbReference type="GO" id="GO:0018580">
    <property type="term" value="F:nitronate monooxygenase activity"/>
    <property type="evidence" value="ECO:0007669"/>
    <property type="project" value="InterPro"/>
</dbReference>
<comment type="catalytic activity">
    <reaction evidence="10">
        <text>3 propionate 3-nitronate + 3 O2 + H2O = 3 3-oxopropanoate + 2 nitrate + nitrite + H2O2 + 3 H(+)</text>
        <dbReference type="Rhea" id="RHEA:57332"/>
        <dbReference type="ChEBI" id="CHEBI:15377"/>
        <dbReference type="ChEBI" id="CHEBI:15378"/>
        <dbReference type="ChEBI" id="CHEBI:15379"/>
        <dbReference type="ChEBI" id="CHEBI:16240"/>
        <dbReference type="ChEBI" id="CHEBI:16301"/>
        <dbReference type="ChEBI" id="CHEBI:17632"/>
        <dbReference type="ChEBI" id="CHEBI:33190"/>
        <dbReference type="ChEBI" id="CHEBI:136067"/>
    </reaction>
</comment>
<keyword evidence="13" id="KW-1185">Reference proteome</keyword>
<dbReference type="PANTHER" id="PTHR42747">
    <property type="entry name" value="NITRONATE MONOOXYGENASE-RELATED"/>
    <property type="match status" value="1"/>
</dbReference>
<dbReference type="GO" id="GO:0000166">
    <property type="term" value="F:nucleotide binding"/>
    <property type="evidence" value="ECO:0007669"/>
    <property type="project" value="UniProtKB-KW"/>
</dbReference>
<dbReference type="GO" id="GO:0051213">
    <property type="term" value="F:dioxygenase activity"/>
    <property type="evidence" value="ECO:0007669"/>
    <property type="project" value="UniProtKB-KW"/>
</dbReference>
<evidence type="ECO:0000256" key="11">
    <source>
        <dbReference type="ARBA" id="ARBA00067136"/>
    </source>
</evidence>
<keyword evidence="6" id="KW-0547">Nucleotide-binding</keyword>
<keyword evidence="3" id="KW-0216">Detoxification</keyword>
<accession>A0A1E7RB02</accession>
<comment type="caution">
    <text evidence="12">The sequence shown here is derived from an EMBL/GenBank/DDBJ whole genome shotgun (WGS) entry which is preliminary data.</text>
</comment>
<comment type="similarity">
    <text evidence="2">Belongs to the nitronate monooxygenase family. NMO class I subfamily.</text>
</comment>
<proteinExistence type="inferred from homology"/>
<evidence type="ECO:0000256" key="6">
    <source>
        <dbReference type="ARBA" id="ARBA00022741"/>
    </source>
</evidence>
<name>A0A1E7RB02_9GAMM</name>
<dbReference type="SUPFAM" id="SSF51412">
    <property type="entry name" value="Inosine monophosphate dehydrogenase (IMPDH)"/>
    <property type="match status" value="1"/>
</dbReference>
<dbReference type="Gene3D" id="3.20.20.70">
    <property type="entry name" value="Aldolase class I"/>
    <property type="match status" value="1"/>
</dbReference>
<dbReference type="PANTHER" id="PTHR42747:SF3">
    <property type="entry name" value="NITRONATE MONOOXYGENASE-RELATED"/>
    <property type="match status" value="1"/>
</dbReference>
<dbReference type="Proteomes" id="UP000185895">
    <property type="component" value="Unassembled WGS sequence"/>
</dbReference>
<comment type="cofactor">
    <cofactor evidence="1">
        <name>FMN</name>
        <dbReference type="ChEBI" id="CHEBI:58210"/>
    </cofactor>
</comment>
<evidence type="ECO:0000256" key="3">
    <source>
        <dbReference type="ARBA" id="ARBA00022575"/>
    </source>
</evidence>
<dbReference type="CDD" id="cd04730">
    <property type="entry name" value="NPD_like"/>
    <property type="match status" value="1"/>
</dbReference>
<evidence type="ECO:0000256" key="4">
    <source>
        <dbReference type="ARBA" id="ARBA00022630"/>
    </source>
</evidence>
<evidence type="ECO:0000256" key="1">
    <source>
        <dbReference type="ARBA" id="ARBA00001917"/>
    </source>
</evidence>
<keyword evidence="5" id="KW-0288">FMN</keyword>
<keyword evidence="8" id="KW-0503">Monooxygenase</keyword>
<organism evidence="12 13">
    <name type="scientific">Acinetobacter qingfengensis</name>
    <dbReference type="NCBI Taxonomy" id="1262585"/>
    <lineage>
        <taxon>Bacteria</taxon>
        <taxon>Pseudomonadati</taxon>
        <taxon>Pseudomonadota</taxon>
        <taxon>Gammaproteobacteria</taxon>
        <taxon>Moraxellales</taxon>
        <taxon>Moraxellaceae</taxon>
        <taxon>Acinetobacter</taxon>
    </lineage>
</organism>
<keyword evidence="12" id="KW-0223">Dioxygenase</keyword>
<dbReference type="InterPro" id="IPR013785">
    <property type="entry name" value="Aldolase_TIM"/>
</dbReference>
<evidence type="ECO:0000256" key="8">
    <source>
        <dbReference type="ARBA" id="ARBA00023033"/>
    </source>
</evidence>
<evidence type="ECO:0000256" key="9">
    <source>
        <dbReference type="ARBA" id="ARBA00031155"/>
    </source>
</evidence>
<evidence type="ECO:0000256" key="5">
    <source>
        <dbReference type="ARBA" id="ARBA00022643"/>
    </source>
</evidence>
<keyword evidence="4" id="KW-0285">Flavoprotein</keyword>
<dbReference type="RefSeq" id="WP_070069705.1">
    <property type="nucleotide sequence ID" value="NZ_MKKK01000019.1"/>
</dbReference>
<sequence length="348" mass="38043">MQLCNILDIQYPIFLAPMAGVSTPELAAIVSNEGGLGSLGLGASQTEQARAAILKTKQLTDRPFQVNFFCHQPEVYDADQAQAWLNYLSPYFSDYQQDAPKQLNKIYQSFIENDDLLEVVLDTHPKAVSFHFGLPTASQMQRLKQADIVTIASVTQLSEALLAEQAGIDILIAQGIEAGGHRGLFNANCDSGLSTIDLVLLLQHYVQLPIIAAGGIMTGQDISLYLELGAQGAQLGTAFVQCAESAANDSYREALFNESITQITDSISGRPARGLFNYWQELIDQPNRPEHAGYPYTYDLAKQLHAIASKQDNDDGFAAYWAGANVAEIRRLDAGPLMQTLIEEIQSK</sequence>
<keyword evidence="7" id="KW-0560">Oxidoreductase</keyword>
<gene>
    <name evidence="12" type="ORF">BJI46_12045</name>
</gene>
<evidence type="ECO:0000313" key="12">
    <source>
        <dbReference type="EMBL" id="OEY96425.1"/>
    </source>
</evidence>
<dbReference type="FunFam" id="3.20.20.70:FF:000154">
    <property type="entry name" value="Probable nitronate monooxygenase"/>
    <property type="match status" value="1"/>
</dbReference>
<dbReference type="InterPro" id="IPR004136">
    <property type="entry name" value="NMO"/>
</dbReference>
<dbReference type="OrthoDB" id="9778912at2"/>
<evidence type="ECO:0000256" key="2">
    <source>
        <dbReference type="ARBA" id="ARBA00009881"/>
    </source>
</evidence>
<evidence type="ECO:0000313" key="13">
    <source>
        <dbReference type="Proteomes" id="UP000185895"/>
    </source>
</evidence>
<evidence type="ECO:0000256" key="7">
    <source>
        <dbReference type="ARBA" id="ARBA00023002"/>
    </source>
</evidence>
<dbReference type="GO" id="GO:0009636">
    <property type="term" value="P:response to toxic substance"/>
    <property type="evidence" value="ECO:0007669"/>
    <property type="project" value="UniProtKB-KW"/>
</dbReference>
<dbReference type="EMBL" id="MKKK01000019">
    <property type="protein sequence ID" value="OEY96425.1"/>
    <property type="molecule type" value="Genomic_DNA"/>
</dbReference>
<evidence type="ECO:0000256" key="10">
    <source>
        <dbReference type="ARBA" id="ARBA00049401"/>
    </source>
</evidence>